<evidence type="ECO:0000256" key="3">
    <source>
        <dbReference type="ARBA" id="ARBA00022692"/>
    </source>
</evidence>
<dbReference type="InterPro" id="IPR002549">
    <property type="entry name" value="AI-2E-like"/>
</dbReference>
<dbReference type="PANTHER" id="PTHR21716:SF64">
    <property type="entry name" value="AI-2 TRANSPORT PROTEIN TQSA"/>
    <property type="match status" value="1"/>
</dbReference>
<evidence type="ECO:0000313" key="7">
    <source>
        <dbReference type="EMBL" id="QCF27305.1"/>
    </source>
</evidence>
<feature type="transmembrane region" description="Helical" evidence="6">
    <location>
        <begin position="65"/>
        <end position="88"/>
    </location>
</feature>
<dbReference type="NCBIfam" id="NF008930">
    <property type="entry name" value="PRK12287.1"/>
    <property type="match status" value="1"/>
</dbReference>
<proteinExistence type="inferred from homology"/>
<gene>
    <name evidence="7" type="ORF">soil367_15965</name>
</gene>
<reference evidence="7 8" key="1">
    <citation type="submission" date="2018-07" db="EMBL/GenBank/DDBJ databases">
        <title>Marsedoiliclastica nanhaica gen. nov. sp. nov., a novel marine hydrocarbonoclastic bacterium isolated from an in-situ enriched hydrocarbon-degrading consortium in deep-sea sediment.</title>
        <authorList>
            <person name="Dong C."/>
            <person name="Ma T."/>
            <person name="Liu R."/>
            <person name="Shao Z."/>
        </authorList>
    </citation>
    <scope>NUCLEOTIDE SEQUENCE [LARGE SCALE GENOMIC DNA]</scope>
    <source>
        <strain evidence="8">soil36-7</strain>
    </source>
</reference>
<feature type="transmembrane region" description="Helical" evidence="6">
    <location>
        <begin position="7"/>
        <end position="27"/>
    </location>
</feature>
<evidence type="ECO:0000256" key="5">
    <source>
        <dbReference type="ARBA" id="ARBA00023136"/>
    </source>
</evidence>
<feature type="transmembrane region" description="Helical" evidence="6">
    <location>
        <begin position="260"/>
        <end position="278"/>
    </location>
</feature>
<evidence type="ECO:0000256" key="6">
    <source>
        <dbReference type="SAM" id="Phobius"/>
    </source>
</evidence>
<keyword evidence="8" id="KW-1185">Reference proteome</keyword>
<comment type="subcellular location">
    <subcellularLocation>
        <location evidence="1">Membrane</location>
        <topology evidence="1">Multi-pass membrane protein</topology>
    </subcellularLocation>
</comment>
<keyword evidence="3 6" id="KW-0812">Transmembrane</keyword>
<evidence type="ECO:0000256" key="1">
    <source>
        <dbReference type="ARBA" id="ARBA00004141"/>
    </source>
</evidence>
<keyword evidence="4 6" id="KW-1133">Transmembrane helix</keyword>
<sequence>MIKPNGFSAGARIVITLAAFVIVVAGIKAAATLMVTFLLASFIAILCAPPFMLMQRWGVPSWISILVVIAFLVLLQIGFLTIVASTIANFTSDLPQYQQKLRTITIEFIAQLNTWGFNIPEGFVQQYMDPGTGFRMVANVLSNLGTVFSNAFLILLAVLFMLFEGASIPRKLQLAFGNDRPMLGAERFLETVKRYMNIKTTISLITGVLVYIWLSILSVDYAMLWGLIAFMFNYVPSIGSAIAAVPAVLLALVQLGWFDAVLVGTGYLVINVVLGNVIEPRIMGRGMGLSTLVVFLSLVFWGWVLGPVGMLLSVPLTMLLKIALEAHEDTRWVSILLGPDIAELQKRQRKQARHTPSPVADSSSLK</sequence>
<feature type="transmembrane region" description="Helical" evidence="6">
    <location>
        <begin position="234"/>
        <end position="253"/>
    </location>
</feature>
<organism evidence="7 8">
    <name type="scientific">Hydrocarboniclastica marina</name>
    <dbReference type="NCBI Taxonomy" id="2259620"/>
    <lineage>
        <taxon>Bacteria</taxon>
        <taxon>Pseudomonadati</taxon>
        <taxon>Pseudomonadota</taxon>
        <taxon>Gammaproteobacteria</taxon>
        <taxon>Alteromonadales</taxon>
        <taxon>Alteromonadaceae</taxon>
        <taxon>Hydrocarboniclastica</taxon>
    </lineage>
</organism>
<dbReference type="AlphaFoldDB" id="A0A4P7XKA2"/>
<feature type="transmembrane region" description="Helical" evidence="6">
    <location>
        <begin position="290"/>
        <end position="312"/>
    </location>
</feature>
<protein>
    <submittedName>
        <fullName evidence="7">AI-2E family transporter</fullName>
    </submittedName>
</protein>
<feature type="transmembrane region" description="Helical" evidence="6">
    <location>
        <begin position="140"/>
        <end position="163"/>
    </location>
</feature>
<evidence type="ECO:0000256" key="4">
    <source>
        <dbReference type="ARBA" id="ARBA00022989"/>
    </source>
</evidence>
<evidence type="ECO:0000313" key="8">
    <source>
        <dbReference type="Proteomes" id="UP000298049"/>
    </source>
</evidence>
<dbReference type="GO" id="GO:0016020">
    <property type="term" value="C:membrane"/>
    <property type="evidence" value="ECO:0007669"/>
    <property type="project" value="UniProtKB-SubCell"/>
</dbReference>
<keyword evidence="5 6" id="KW-0472">Membrane</keyword>
<dbReference type="EMBL" id="CP031093">
    <property type="protein sequence ID" value="QCF27305.1"/>
    <property type="molecule type" value="Genomic_DNA"/>
</dbReference>
<evidence type="ECO:0000256" key="2">
    <source>
        <dbReference type="ARBA" id="ARBA00009773"/>
    </source>
</evidence>
<dbReference type="OrthoDB" id="9799225at2"/>
<dbReference type="PANTHER" id="PTHR21716">
    <property type="entry name" value="TRANSMEMBRANE PROTEIN"/>
    <property type="match status" value="1"/>
</dbReference>
<accession>A0A4P7XKA2</accession>
<dbReference type="Proteomes" id="UP000298049">
    <property type="component" value="Chromosome"/>
</dbReference>
<dbReference type="KEGG" id="hmi:soil367_15965"/>
<dbReference type="RefSeq" id="WP_136550015.1">
    <property type="nucleotide sequence ID" value="NZ_CP031093.1"/>
</dbReference>
<dbReference type="GO" id="GO:0055085">
    <property type="term" value="P:transmembrane transport"/>
    <property type="evidence" value="ECO:0007669"/>
    <property type="project" value="TreeGrafter"/>
</dbReference>
<name>A0A4P7XKA2_9ALTE</name>
<comment type="similarity">
    <text evidence="2">Belongs to the autoinducer-2 exporter (AI-2E) (TC 2.A.86) family.</text>
</comment>
<feature type="transmembrane region" description="Helical" evidence="6">
    <location>
        <begin position="202"/>
        <end position="228"/>
    </location>
</feature>
<dbReference type="Pfam" id="PF01594">
    <property type="entry name" value="AI-2E_transport"/>
    <property type="match status" value="1"/>
</dbReference>